<dbReference type="CDD" id="cd06423">
    <property type="entry name" value="CESA_like"/>
    <property type="match status" value="1"/>
</dbReference>
<dbReference type="InterPro" id="IPR001173">
    <property type="entry name" value="Glyco_trans_2-like"/>
</dbReference>
<keyword evidence="2" id="KW-0328">Glycosyltransferase</keyword>
<feature type="domain" description="Glycosyltransferase 2-like" evidence="5">
    <location>
        <begin position="64"/>
        <end position="106"/>
    </location>
</feature>
<dbReference type="Pfam" id="PF00535">
    <property type="entry name" value="Glycos_transf_2"/>
    <property type="match status" value="1"/>
</dbReference>
<accession>A0A1M5IJV7</accession>
<evidence type="ECO:0000256" key="4">
    <source>
        <dbReference type="SAM" id="Phobius"/>
    </source>
</evidence>
<dbReference type="Proteomes" id="UP000184368">
    <property type="component" value="Unassembled WGS sequence"/>
</dbReference>
<dbReference type="Gene3D" id="3.90.550.10">
    <property type="entry name" value="Spore Coat Polysaccharide Biosynthesis Protein SpsA, Chain A"/>
    <property type="match status" value="1"/>
</dbReference>
<dbReference type="STRING" id="1302690.BUE76_10160"/>
<keyword evidence="4" id="KW-0472">Membrane</keyword>
<comment type="similarity">
    <text evidence="1">Belongs to the glycosyltransferase 2 family.</text>
</comment>
<dbReference type="RefSeq" id="WP_073048192.1">
    <property type="nucleotide sequence ID" value="NZ_FQUO01000024.1"/>
</dbReference>
<reference evidence="6 7" key="1">
    <citation type="submission" date="2016-11" db="EMBL/GenBank/DDBJ databases">
        <authorList>
            <person name="Jaros S."/>
            <person name="Januszkiewicz K."/>
            <person name="Wedrychowicz H."/>
        </authorList>
    </citation>
    <scope>NUCLEOTIDE SEQUENCE [LARGE SCALE GENOMIC DNA]</scope>
    <source>
        <strain evidence="6 7">DSM 26897</strain>
    </source>
</reference>
<evidence type="ECO:0000256" key="2">
    <source>
        <dbReference type="ARBA" id="ARBA00022676"/>
    </source>
</evidence>
<keyword evidence="4" id="KW-0812">Transmembrane</keyword>
<keyword evidence="7" id="KW-1185">Reference proteome</keyword>
<gene>
    <name evidence="6" type="ORF">SAMN05444008_12421</name>
</gene>
<evidence type="ECO:0000313" key="7">
    <source>
        <dbReference type="Proteomes" id="UP000184368"/>
    </source>
</evidence>
<dbReference type="InterPro" id="IPR029044">
    <property type="entry name" value="Nucleotide-diphossugar_trans"/>
</dbReference>
<dbReference type="GO" id="GO:0016757">
    <property type="term" value="F:glycosyltransferase activity"/>
    <property type="evidence" value="ECO:0007669"/>
    <property type="project" value="UniProtKB-KW"/>
</dbReference>
<keyword evidence="3 6" id="KW-0808">Transferase</keyword>
<evidence type="ECO:0000256" key="1">
    <source>
        <dbReference type="ARBA" id="ARBA00006739"/>
    </source>
</evidence>
<organism evidence="6 7">
    <name type="scientific">Cnuella takakiae</name>
    <dbReference type="NCBI Taxonomy" id="1302690"/>
    <lineage>
        <taxon>Bacteria</taxon>
        <taxon>Pseudomonadati</taxon>
        <taxon>Bacteroidota</taxon>
        <taxon>Chitinophagia</taxon>
        <taxon>Chitinophagales</taxon>
        <taxon>Chitinophagaceae</taxon>
        <taxon>Cnuella</taxon>
    </lineage>
</organism>
<dbReference type="PANTHER" id="PTHR43630:SF1">
    <property type="entry name" value="POLY-BETA-1,6-N-ACETYL-D-GLUCOSAMINE SYNTHASE"/>
    <property type="match status" value="1"/>
</dbReference>
<dbReference type="PANTHER" id="PTHR43630">
    <property type="entry name" value="POLY-BETA-1,6-N-ACETYL-D-GLUCOSAMINE SYNTHASE"/>
    <property type="match status" value="1"/>
</dbReference>
<evidence type="ECO:0000256" key="3">
    <source>
        <dbReference type="ARBA" id="ARBA00022679"/>
    </source>
</evidence>
<sequence length="475" mass="54376">MNFWHTALQWFSNFVLVYSILSLGSYLLIALFSIRETRRYLRKLSFTNYRVLASSELAPSISLLATAYNEGPTILDNVRSLLSLHYENMELIIINDGSKDDTLEKLIKKLELVPDTTRPCEGQLACKPIKGVYRSTNPIYRKVVVIDKENGGKADAMNAGINLARNKYIVATDGDCILEQDALLKMVKPFLQSTNRQMIATGGVVRIINDCEVHNGRLSKINMPRNLIVRTQVLEYIRAFLLGRMAWSRINGLLIVSGAFGCFDRDVVIACGGYQQGSFGEDFDLVVSMRRYMEENGLPYRVQYIPEPLCWTEAPASFKFLNNQRNRWARGLIQTLWKHRKTIFNPSYGILGIVSIPYFLLFEFLAPFIEFVGFIIFLVLAITGMIDWEHFLALLAFVLGFGYLLSFFAILMEVSTFNQYRNKGDIRKLMFAAILEPFYFHPFVTYSAIRGHIDLLLKRQKGWGEMKRTGFKKAV</sequence>
<feature type="transmembrane region" description="Helical" evidence="4">
    <location>
        <begin position="343"/>
        <end position="362"/>
    </location>
</feature>
<feature type="transmembrane region" description="Helical" evidence="4">
    <location>
        <begin position="368"/>
        <end position="386"/>
    </location>
</feature>
<dbReference type="AlphaFoldDB" id="A0A1M5IJV7"/>
<dbReference type="OrthoDB" id="9766299at2"/>
<feature type="transmembrane region" description="Helical" evidence="4">
    <location>
        <begin position="15"/>
        <end position="34"/>
    </location>
</feature>
<keyword evidence="4" id="KW-1133">Transmembrane helix</keyword>
<dbReference type="Pfam" id="PF13641">
    <property type="entry name" value="Glyco_tranf_2_3"/>
    <property type="match status" value="1"/>
</dbReference>
<feature type="transmembrane region" description="Helical" evidence="4">
    <location>
        <begin position="430"/>
        <end position="449"/>
    </location>
</feature>
<name>A0A1M5IJV7_9BACT</name>
<evidence type="ECO:0000259" key="5">
    <source>
        <dbReference type="Pfam" id="PF00535"/>
    </source>
</evidence>
<dbReference type="EMBL" id="FQUO01000024">
    <property type="protein sequence ID" value="SHG28557.1"/>
    <property type="molecule type" value="Genomic_DNA"/>
</dbReference>
<protein>
    <submittedName>
        <fullName evidence="6">Glycosyltransferase, catalytic subunit of cellulose synthase and poly-beta-1,6-N-acetylglucosamine synthase</fullName>
    </submittedName>
</protein>
<evidence type="ECO:0000313" key="6">
    <source>
        <dbReference type="EMBL" id="SHG28557.1"/>
    </source>
</evidence>
<proteinExistence type="inferred from homology"/>
<feature type="transmembrane region" description="Helical" evidence="4">
    <location>
        <begin position="391"/>
        <end position="410"/>
    </location>
</feature>
<dbReference type="SUPFAM" id="SSF53448">
    <property type="entry name" value="Nucleotide-diphospho-sugar transferases"/>
    <property type="match status" value="1"/>
</dbReference>